<evidence type="ECO:0000256" key="3">
    <source>
        <dbReference type="ARBA" id="ARBA00015308"/>
    </source>
</evidence>
<dbReference type="GO" id="GO:0003700">
    <property type="term" value="F:DNA-binding transcription factor activity"/>
    <property type="evidence" value="ECO:0007669"/>
    <property type="project" value="UniProtKB-UniRule"/>
</dbReference>
<feature type="region of interest" description="Disordered" evidence="13">
    <location>
        <begin position="506"/>
        <end position="545"/>
    </location>
</feature>
<dbReference type="InterPro" id="IPR002197">
    <property type="entry name" value="HTH_Fis"/>
</dbReference>
<dbReference type="PANTHER" id="PTHR32071">
    <property type="entry name" value="TRANSCRIPTIONAL REGULATORY PROTEIN"/>
    <property type="match status" value="1"/>
</dbReference>
<keyword evidence="11 12" id="KW-0535">Nitrogen fixation</keyword>
<protein>
    <recommendedName>
        <fullName evidence="3 12">Nif-specific regulatory protein</fullName>
    </recommendedName>
</protein>
<dbReference type="PANTHER" id="PTHR32071:SF117">
    <property type="entry name" value="PTS-DEPENDENT DIHYDROXYACETONE KINASE OPERON REGULATORY PROTEIN-RELATED"/>
    <property type="match status" value="1"/>
</dbReference>
<keyword evidence="4" id="KW-0547">Nucleotide-binding</keyword>
<keyword evidence="5" id="KW-0067">ATP-binding</keyword>
<keyword evidence="8 12" id="KW-0238">DNA-binding</keyword>
<sequence length="586" mass="63012">MVGTISRPGYRSSPSQIHEHRSLDVLYEAGKILAGPVDPEQMLSSVLRVLSSFMGLRCGAVALLVDPRHPLASAAVNPYVIAATWRAEEAQPASCGAIPEAVAAMVLRTGIATVVQNVRAELGEAAIPRDIAAEAPVALIAAPILERDPSPTPTGVLCAYRVFHDGEPWELDLDLRLLKMVAALVSQSLRFRRIVLRDRERLLAQASQAAKALKEVRVGGAVEADGIGEIIGESAEIRAVYERVRKVAPTRATVLLRGESGTGKELFARAIHRLSDRSDRPFVKLNCAALSETLLESELFGHEKGSFTGAMGQKKGRFELADGGTLFLDEIGEISSSFQAKLLRALQEGEFERVGGTRTVKVDVRLVAATNRDLEEAVTRGEFRADLYFRICVIPIVLPPLRERPGDIPRLAQAFLDRFNQENGASLRFGRAVLGLLQACSFPGNVRELENCVSRAAALTAGPVIEAIDMACQQDACLSPQLWRLRAAGRAPVGGLGSVPLPVFNDAAPRAPQPPAAPPLTGAAPSAAPAAAADHQSQPPRSQREELIDAMQRSGWVQAKAARLLGMTPRQIGYALKKHGIDVVRF</sequence>
<comment type="subunit">
    <text evidence="2 12">Interacts with sigma-54.</text>
</comment>
<evidence type="ECO:0000256" key="4">
    <source>
        <dbReference type="ARBA" id="ARBA00022741"/>
    </source>
</evidence>
<dbReference type="Gene3D" id="1.10.8.60">
    <property type="match status" value="1"/>
</dbReference>
<evidence type="ECO:0000256" key="6">
    <source>
        <dbReference type="ARBA" id="ARBA00023012"/>
    </source>
</evidence>
<dbReference type="SMART" id="SM00382">
    <property type="entry name" value="AAA"/>
    <property type="match status" value="1"/>
</dbReference>
<evidence type="ECO:0000256" key="2">
    <source>
        <dbReference type="ARBA" id="ARBA00011135"/>
    </source>
</evidence>
<dbReference type="InterPro" id="IPR003018">
    <property type="entry name" value="GAF"/>
</dbReference>
<evidence type="ECO:0000256" key="12">
    <source>
        <dbReference type="RuleBase" id="RU368029"/>
    </source>
</evidence>
<dbReference type="Gene3D" id="1.10.10.60">
    <property type="entry name" value="Homeodomain-like"/>
    <property type="match status" value="1"/>
</dbReference>
<evidence type="ECO:0000313" key="16">
    <source>
        <dbReference type="Proteomes" id="UP000190135"/>
    </source>
</evidence>
<dbReference type="InterPro" id="IPR003593">
    <property type="entry name" value="AAA+_ATPase"/>
</dbReference>
<name>A0A1T4S8I7_9HYPH</name>
<evidence type="ECO:0000256" key="7">
    <source>
        <dbReference type="ARBA" id="ARBA00023015"/>
    </source>
</evidence>
<keyword evidence="10 12" id="KW-0804">Transcription</keyword>
<dbReference type="Proteomes" id="UP000190135">
    <property type="component" value="Unassembled WGS sequence"/>
</dbReference>
<keyword evidence="16" id="KW-1185">Reference proteome</keyword>
<dbReference type="Pfam" id="PF25601">
    <property type="entry name" value="AAA_lid_14"/>
    <property type="match status" value="1"/>
</dbReference>
<evidence type="ECO:0000256" key="9">
    <source>
        <dbReference type="ARBA" id="ARBA00023159"/>
    </source>
</evidence>
<dbReference type="CDD" id="cd00009">
    <property type="entry name" value="AAA"/>
    <property type="match status" value="1"/>
</dbReference>
<dbReference type="Gene3D" id="3.30.450.40">
    <property type="match status" value="1"/>
</dbReference>
<dbReference type="SUPFAM" id="SSF55781">
    <property type="entry name" value="GAF domain-like"/>
    <property type="match status" value="1"/>
</dbReference>
<feature type="domain" description="Sigma-54 factor interaction" evidence="14">
    <location>
        <begin position="230"/>
        <end position="458"/>
    </location>
</feature>
<evidence type="ECO:0000313" key="15">
    <source>
        <dbReference type="EMBL" id="SKA24545.1"/>
    </source>
</evidence>
<dbReference type="SMART" id="SM00065">
    <property type="entry name" value="GAF"/>
    <property type="match status" value="1"/>
</dbReference>
<dbReference type="STRING" id="1365950.SAMN05428963_109103"/>
<comment type="function">
    <text evidence="1 12">Required for activation of most nif operons, which are directly involved in nitrogen fixation.</text>
</comment>
<dbReference type="InterPro" id="IPR029016">
    <property type="entry name" value="GAF-like_dom_sf"/>
</dbReference>
<dbReference type="GO" id="GO:0005524">
    <property type="term" value="F:ATP binding"/>
    <property type="evidence" value="ECO:0007669"/>
    <property type="project" value="UniProtKB-KW"/>
</dbReference>
<dbReference type="InterPro" id="IPR002078">
    <property type="entry name" value="Sigma_54_int"/>
</dbReference>
<keyword evidence="9 12" id="KW-0010">Activator</keyword>
<dbReference type="PRINTS" id="PR01590">
    <property type="entry name" value="HTHFIS"/>
</dbReference>
<dbReference type="Pfam" id="PF00158">
    <property type="entry name" value="Sigma54_activat"/>
    <property type="match status" value="1"/>
</dbReference>
<evidence type="ECO:0000256" key="5">
    <source>
        <dbReference type="ARBA" id="ARBA00022840"/>
    </source>
</evidence>
<dbReference type="RefSeq" id="WP_078709112.1">
    <property type="nucleotide sequence ID" value="NZ_FUXL01000009.1"/>
</dbReference>
<evidence type="ECO:0000256" key="1">
    <source>
        <dbReference type="ARBA" id="ARBA00002167"/>
    </source>
</evidence>
<feature type="compositionally biased region" description="Low complexity" evidence="13">
    <location>
        <begin position="519"/>
        <end position="533"/>
    </location>
</feature>
<dbReference type="InterPro" id="IPR025943">
    <property type="entry name" value="Sigma_54_int_dom_ATP-bd_2"/>
</dbReference>
<accession>A0A1T4S8I7</accession>
<keyword evidence="7 12" id="KW-0805">Transcription regulation</keyword>
<dbReference type="OrthoDB" id="9761019at2"/>
<dbReference type="PROSITE" id="PS00676">
    <property type="entry name" value="SIGMA54_INTERACT_2"/>
    <property type="match status" value="1"/>
</dbReference>
<dbReference type="FunFam" id="3.40.50.300:FF:000006">
    <property type="entry name" value="DNA-binding transcriptional regulator NtrC"/>
    <property type="match status" value="1"/>
</dbReference>
<dbReference type="GO" id="GO:0000160">
    <property type="term" value="P:phosphorelay signal transduction system"/>
    <property type="evidence" value="ECO:0007669"/>
    <property type="project" value="UniProtKB-UniRule"/>
</dbReference>
<dbReference type="InterPro" id="IPR058031">
    <property type="entry name" value="AAA_lid_NorR"/>
</dbReference>
<dbReference type="Gene3D" id="3.40.50.300">
    <property type="entry name" value="P-loop containing nucleotide triphosphate hydrolases"/>
    <property type="match status" value="1"/>
</dbReference>
<gene>
    <name evidence="15" type="ORF">SAMN05428963_109103</name>
</gene>
<dbReference type="InterPro" id="IPR025662">
    <property type="entry name" value="Sigma_54_int_dom_ATP-bd_1"/>
</dbReference>
<dbReference type="GO" id="GO:0009399">
    <property type="term" value="P:nitrogen fixation"/>
    <property type="evidence" value="ECO:0007669"/>
    <property type="project" value="UniProtKB-UniRule"/>
</dbReference>
<dbReference type="PROSITE" id="PS50045">
    <property type="entry name" value="SIGMA54_INTERACT_4"/>
    <property type="match status" value="1"/>
</dbReference>
<dbReference type="PROSITE" id="PS00675">
    <property type="entry name" value="SIGMA54_INTERACT_1"/>
    <property type="match status" value="1"/>
</dbReference>
<dbReference type="Pfam" id="PF02954">
    <property type="entry name" value="HTH_8"/>
    <property type="match status" value="1"/>
</dbReference>
<proteinExistence type="predicted"/>
<evidence type="ECO:0000256" key="13">
    <source>
        <dbReference type="SAM" id="MobiDB-lite"/>
    </source>
</evidence>
<evidence type="ECO:0000259" key="14">
    <source>
        <dbReference type="PROSITE" id="PS50045"/>
    </source>
</evidence>
<reference evidence="15 16" key="1">
    <citation type="submission" date="2017-02" db="EMBL/GenBank/DDBJ databases">
        <authorList>
            <person name="Peterson S.W."/>
        </authorList>
    </citation>
    <scope>NUCLEOTIDE SEQUENCE [LARGE SCALE GENOMIC DNA]</scope>
    <source>
        <strain evidence="15 16">USBA 369</strain>
    </source>
</reference>
<organism evidence="15 16">
    <name type="scientific">Consotaella salsifontis</name>
    <dbReference type="NCBI Taxonomy" id="1365950"/>
    <lineage>
        <taxon>Bacteria</taxon>
        <taxon>Pseudomonadati</taxon>
        <taxon>Pseudomonadota</taxon>
        <taxon>Alphaproteobacteria</taxon>
        <taxon>Hyphomicrobiales</taxon>
        <taxon>Aurantimonadaceae</taxon>
        <taxon>Consotaella</taxon>
    </lineage>
</organism>
<dbReference type="SUPFAM" id="SSF52540">
    <property type="entry name" value="P-loop containing nucleoside triphosphate hydrolases"/>
    <property type="match status" value="1"/>
</dbReference>
<dbReference type="PROSITE" id="PS00688">
    <property type="entry name" value="SIGMA54_INTERACT_3"/>
    <property type="match status" value="1"/>
</dbReference>
<evidence type="ECO:0000256" key="10">
    <source>
        <dbReference type="ARBA" id="ARBA00023163"/>
    </source>
</evidence>
<dbReference type="InterPro" id="IPR027417">
    <property type="entry name" value="P-loop_NTPase"/>
</dbReference>
<evidence type="ECO:0000256" key="11">
    <source>
        <dbReference type="ARBA" id="ARBA00023231"/>
    </source>
</evidence>
<dbReference type="GO" id="GO:0043565">
    <property type="term" value="F:sequence-specific DNA binding"/>
    <property type="evidence" value="ECO:0007669"/>
    <property type="project" value="InterPro"/>
</dbReference>
<keyword evidence="6 12" id="KW-0902">Two-component regulatory system</keyword>
<evidence type="ECO:0000256" key="8">
    <source>
        <dbReference type="ARBA" id="ARBA00023125"/>
    </source>
</evidence>
<dbReference type="NCBIfam" id="TIGR01817">
    <property type="entry name" value="nifA"/>
    <property type="match status" value="1"/>
</dbReference>
<dbReference type="InterPro" id="IPR025944">
    <property type="entry name" value="Sigma_54_int_dom_CS"/>
</dbReference>
<dbReference type="EMBL" id="FUXL01000009">
    <property type="protein sequence ID" value="SKA24545.1"/>
    <property type="molecule type" value="Genomic_DNA"/>
</dbReference>
<dbReference type="AlphaFoldDB" id="A0A1T4S8I7"/>
<dbReference type="InterPro" id="IPR010113">
    <property type="entry name" value="Nif-specific_regulatory_prot"/>
</dbReference>
<dbReference type="Pfam" id="PF01590">
    <property type="entry name" value="GAF"/>
    <property type="match status" value="1"/>
</dbReference>